<dbReference type="PANTHER" id="PTHR24300">
    <property type="entry name" value="CYTOCHROME P450 508A4-RELATED"/>
    <property type="match status" value="1"/>
</dbReference>
<keyword evidence="6 14" id="KW-0349">Heme</keyword>
<proteinExistence type="inferred from homology"/>
<evidence type="ECO:0000256" key="14">
    <source>
        <dbReference type="RuleBase" id="RU000461"/>
    </source>
</evidence>
<evidence type="ECO:0000256" key="2">
    <source>
        <dbReference type="ARBA" id="ARBA00003690"/>
    </source>
</evidence>
<name>A0A8J2M9Q4_9HEXA</name>
<comment type="caution">
    <text evidence="15">The sequence shown here is derived from an EMBL/GenBank/DDBJ whole genome shotgun (WGS) entry which is preliminary data.</text>
</comment>
<dbReference type="GO" id="GO:0016705">
    <property type="term" value="F:oxidoreductase activity, acting on paired donors, with incorporation or reduction of molecular oxygen"/>
    <property type="evidence" value="ECO:0007669"/>
    <property type="project" value="InterPro"/>
</dbReference>
<keyword evidence="11 14" id="KW-0408">Iron</keyword>
<keyword evidence="12 14" id="KW-0503">Monooxygenase</keyword>
<dbReference type="GO" id="GO:0004497">
    <property type="term" value="F:monooxygenase activity"/>
    <property type="evidence" value="ECO:0007669"/>
    <property type="project" value="UniProtKB-KW"/>
</dbReference>
<evidence type="ECO:0000256" key="9">
    <source>
        <dbReference type="ARBA" id="ARBA00022848"/>
    </source>
</evidence>
<keyword evidence="16" id="KW-1185">Reference proteome</keyword>
<gene>
    <name evidence="15" type="ORF">AFUS01_LOCUS44996</name>
</gene>
<dbReference type="Pfam" id="PF00067">
    <property type="entry name" value="p450"/>
    <property type="match status" value="1"/>
</dbReference>
<evidence type="ECO:0000256" key="10">
    <source>
        <dbReference type="ARBA" id="ARBA00023002"/>
    </source>
</evidence>
<comment type="subcellular location">
    <subcellularLocation>
        <location evidence="4">Endoplasmic reticulum membrane</location>
        <topology evidence="4">Peripheral membrane protein</topology>
    </subcellularLocation>
    <subcellularLocation>
        <location evidence="3">Microsome membrane</location>
        <topology evidence="3">Peripheral membrane protein</topology>
    </subcellularLocation>
</comment>
<evidence type="ECO:0000256" key="5">
    <source>
        <dbReference type="ARBA" id="ARBA00010617"/>
    </source>
</evidence>
<evidence type="ECO:0000256" key="8">
    <source>
        <dbReference type="ARBA" id="ARBA00022824"/>
    </source>
</evidence>
<evidence type="ECO:0000256" key="12">
    <source>
        <dbReference type="ARBA" id="ARBA00023033"/>
    </source>
</evidence>
<evidence type="ECO:0000256" key="6">
    <source>
        <dbReference type="ARBA" id="ARBA00022617"/>
    </source>
</evidence>
<evidence type="ECO:0000256" key="1">
    <source>
        <dbReference type="ARBA" id="ARBA00001971"/>
    </source>
</evidence>
<dbReference type="Proteomes" id="UP000708208">
    <property type="component" value="Unassembled WGS sequence"/>
</dbReference>
<comment type="function">
    <text evidence="2">May be involved in the metabolism of insect hormones and in the breakdown of synthetic insecticides.</text>
</comment>
<dbReference type="FunFam" id="1.10.630.10:FF:000238">
    <property type="entry name" value="Cytochrome P450 2A6"/>
    <property type="match status" value="1"/>
</dbReference>
<keyword evidence="8" id="KW-0256">Endoplasmic reticulum</keyword>
<keyword evidence="13" id="KW-0472">Membrane</keyword>
<sequence length="504" mass="56956">MGISPEEFVLFSISLTAIICLLRRSPRFKTNCIKSPPEASLILVLKMVVAAVRGNLKEVLKGHQLLQKRYGSIVAFPLFRTFIRPCILISDYQLVKGIFKTSACFARPNNGFTIYYFDDEVRGLGLHHDEAKWSEIRQFTFRKLQEHGTGKNAFDAISADEASLLITQISENYSNKAVPIDDLFSIPMMNVIWRVISGRRFDFKDTEASRVYHIISKFFSVGDLKTVIFLALLAVLGNISNKLLLWIRFLKPLKTIREFFIEYTKSSKENFKEGEINTFTDAFLQKIQEARDPNSVFFGRVGEENLAATVGELLAVGAKSSSVTLQWITLYLAAYPEKQEILQEELDSVLGGRVPTIDDQKVMPYTTAVIKETMRIATLFPAGVPRQTTEDLTIGGYHISKGTIVASNTVAIHNDPDIWEDPEIFRPERFLCSNAIDKPFFPFGTGKRSCPAEHLAKHNLFIFVTSIFQRFSVSVDNTENINLNPKHYSATLVPSSHNLVFCPR</sequence>
<keyword evidence="7 14" id="KW-0479">Metal-binding</keyword>
<dbReference type="GO" id="GO:0005506">
    <property type="term" value="F:iron ion binding"/>
    <property type="evidence" value="ECO:0007669"/>
    <property type="project" value="InterPro"/>
</dbReference>
<evidence type="ECO:0000313" key="16">
    <source>
        <dbReference type="Proteomes" id="UP000708208"/>
    </source>
</evidence>
<protein>
    <recommendedName>
        <fullName evidence="17">Cytochrome P450</fullName>
    </recommendedName>
</protein>
<dbReference type="EMBL" id="CAJVCH010570712">
    <property type="protein sequence ID" value="CAG7835656.1"/>
    <property type="molecule type" value="Genomic_DNA"/>
</dbReference>
<keyword evidence="10 14" id="KW-0560">Oxidoreductase</keyword>
<comment type="similarity">
    <text evidence="5 14">Belongs to the cytochrome P450 family.</text>
</comment>
<dbReference type="GO" id="GO:0005789">
    <property type="term" value="C:endoplasmic reticulum membrane"/>
    <property type="evidence" value="ECO:0007669"/>
    <property type="project" value="UniProtKB-SubCell"/>
</dbReference>
<keyword evidence="9" id="KW-0492">Microsome</keyword>
<dbReference type="AlphaFoldDB" id="A0A8J2M9Q4"/>
<evidence type="ECO:0000256" key="11">
    <source>
        <dbReference type="ARBA" id="ARBA00023004"/>
    </source>
</evidence>
<evidence type="ECO:0008006" key="17">
    <source>
        <dbReference type="Google" id="ProtNLM"/>
    </source>
</evidence>
<evidence type="ECO:0000256" key="4">
    <source>
        <dbReference type="ARBA" id="ARBA00004406"/>
    </source>
</evidence>
<reference evidence="15" key="1">
    <citation type="submission" date="2021-06" db="EMBL/GenBank/DDBJ databases">
        <authorList>
            <person name="Hodson N. C."/>
            <person name="Mongue J. A."/>
            <person name="Jaron S. K."/>
        </authorList>
    </citation>
    <scope>NUCLEOTIDE SEQUENCE</scope>
</reference>
<dbReference type="InterPro" id="IPR017972">
    <property type="entry name" value="Cyt_P450_CS"/>
</dbReference>
<evidence type="ECO:0000256" key="3">
    <source>
        <dbReference type="ARBA" id="ARBA00004174"/>
    </source>
</evidence>
<organism evidence="15 16">
    <name type="scientific">Allacma fusca</name>
    <dbReference type="NCBI Taxonomy" id="39272"/>
    <lineage>
        <taxon>Eukaryota</taxon>
        <taxon>Metazoa</taxon>
        <taxon>Ecdysozoa</taxon>
        <taxon>Arthropoda</taxon>
        <taxon>Hexapoda</taxon>
        <taxon>Collembola</taxon>
        <taxon>Symphypleona</taxon>
        <taxon>Sminthuridae</taxon>
        <taxon>Allacma</taxon>
    </lineage>
</organism>
<dbReference type="InterPro" id="IPR001128">
    <property type="entry name" value="Cyt_P450"/>
</dbReference>
<evidence type="ECO:0000256" key="7">
    <source>
        <dbReference type="ARBA" id="ARBA00022723"/>
    </source>
</evidence>
<evidence type="ECO:0000256" key="13">
    <source>
        <dbReference type="ARBA" id="ARBA00023136"/>
    </source>
</evidence>
<comment type="cofactor">
    <cofactor evidence="1">
        <name>heme</name>
        <dbReference type="ChEBI" id="CHEBI:30413"/>
    </cofactor>
</comment>
<accession>A0A8J2M9Q4</accession>
<evidence type="ECO:0000313" key="15">
    <source>
        <dbReference type="EMBL" id="CAG7835656.1"/>
    </source>
</evidence>
<dbReference type="GO" id="GO:0020037">
    <property type="term" value="F:heme binding"/>
    <property type="evidence" value="ECO:0007669"/>
    <property type="project" value="InterPro"/>
</dbReference>
<dbReference type="InterPro" id="IPR050182">
    <property type="entry name" value="Cytochrome_P450_fam2"/>
</dbReference>
<dbReference type="PROSITE" id="PS00086">
    <property type="entry name" value="CYTOCHROME_P450"/>
    <property type="match status" value="1"/>
</dbReference>
<dbReference type="OrthoDB" id="6419025at2759"/>